<proteinExistence type="inferred from homology"/>
<gene>
    <name evidence="5" type="ORF">LNAOJCKE_1052</name>
</gene>
<comment type="similarity">
    <text evidence="1">Belongs to the type-I restriction system S methylase family.</text>
</comment>
<reference evidence="5" key="1">
    <citation type="journal article" date="2021" name="Front. Microbiol.">
        <title>Comprehensive Comparative Genomics and Phenotyping of Methylobacterium Species.</title>
        <authorList>
            <person name="Alessa O."/>
            <person name="Ogura Y."/>
            <person name="Fujitani Y."/>
            <person name="Takami H."/>
            <person name="Hayashi T."/>
            <person name="Sahin N."/>
            <person name="Tani A."/>
        </authorList>
    </citation>
    <scope>NUCLEOTIDE SEQUENCE</scope>
    <source>
        <strain evidence="5">NBRC 15686</strain>
    </source>
</reference>
<name>A0ABQ4U928_9HYPH</name>
<comment type="caution">
    <text evidence="5">The sequence shown here is derived from an EMBL/GenBank/DDBJ whole genome shotgun (WGS) entry which is preliminary data.</text>
</comment>
<dbReference type="Proteomes" id="UP001055039">
    <property type="component" value="Unassembled WGS sequence"/>
</dbReference>
<evidence type="ECO:0000259" key="4">
    <source>
        <dbReference type="Pfam" id="PF01420"/>
    </source>
</evidence>
<dbReference type="PANTHER" id="PTHR30408">
    <property type="entry name" value="TYPE-1 RESTRICTION ENZYME ECOKI SPECIFICITY PROTEIN"/>
    <property type="match status" value="1"/>
</dbReference>
<keyword evidence="3" id="KW-0238">DNA-binding</keyword>
<dbReference type="Gene3D" id="3.90.220.20">
    <property type="entry name" value="DNA methylase specificity domains"/>
    <property type="match status" value="2"/>
</dbReference>
<dbReference type="PANTHER" id="PTHR30408:SF13">
    <property type="entry name" value="TYPE I RESTRICTION ENZYME HINDI SPECIFICITY SUBUNIT"/>
    <property type="match status" value="1"/>
</dbReference>
<evidence type="ECO:0000313" key="6">
    <source>
        <dbReference type="Proteomes" id="UP001055039"/>
    </source>
</evidence>
<evidence type="ECO:0000256" key="2">
    <source>
        <dbReference type="ARBA" id="ARBA00022747"/>
    </source>
</evidence>
<dbReference type="RefSeq" id="WP_238222982.1">
    <property type="nucleotide sequence ID" value="NZ_BAAADH010000099.1"/>
</dbReference>
<feature type="domain" description="Type I restriction modification DNA specificity" evidence="4">
    <location>
        <begin position="210"/>
        <end position="361"/>
    </location>
</feature>
<evidence type="ECO:0000313" key="5">
    <source>
        <dbReference type="EMBL" id="GJE63854.1"/>
    </source>
</evidence>
<dbReference type="InterPro" id="IPR044946">
    <property type="entry name" value="Restrct_endonuc_typeI_TRD_sf"/>
</dbReference>
<evidence type="ECO:0000256" key="3">
    <source>
        <dbReference type="ARBA" id="ARBA00023125"/>
    </source>
</evidence>
<evidence type="ECO:0000256" key="1">
    <source>
        <dbReference type="ARBA" id="ARBA00010923"/>
    </source>
</evidence>
<sequence>MRPSADWRRVALREVAEINPESLPRSTAQDFIFRYIDIATVSGPSEMGEARRMRLSDAPSRARRIVRDGDILVSTVRPYLRSFCRVRSASNDLIASTGFTVIRPRSGIDSEFLNQHVLSKWFVNHLIPRMKGSNYPAVSADDIGDYRLLLPPTTEQRRIASILSSVDETIQATQVVIEQTRIVKQGVLRRLLSKGIGHNRFKQTEIGMIPETWRVVRVPDLLAKFSKAAVIKLKTHDYQLSGPFPIVDQGASLICGYTDQRSALCPIPSPIIVFGDHTRVFKYVDFPFVVGADGTQLLKPIENVDAKYLYYALSALELPSEGYSRHFRYLKEKNIALPSMREQEQIACCITSFDSNITVLKSQVEAQRALKAALMSDLLSGRVRVGSDLPLAAE</sequence>
<dbReference type="CDD" id="cd16961">
    <property type="entry name" value="RMtype1_S_TRD-CR_like"/>
    <property type="match status" value="1"/>
</dbReference>
<keyword evidence="6" id="KW-1185">Reference proteome</keyword>
<reference evidence="5" key="2">
    <citation type="submission" date="2021-08" db="EMBL/GenBank/DDBJ databases">
        <authorList>
            <person name="Tani A."/>
            <person name="Ola A."/>
            <person name="Ogura Y."/>
            <person name="Katsura K."/>
            <person name="Hayashi T."/>
        </authorList>
    </citation>
    <scope>NUCLEOTIDE SEQUENCE</scope>
    <source>
        <strain evidence="5">NBRC 15686</strain>
    </source>
</reference>
<accession>A0ABQ4U928</accession>
<feature type="domain" description="Type I restriction modification DNA specificity" evidence="4">
    <location>
        <begin position="6"/>
        <end position="174"/>
    </location>
</feature>
<keyword evidence="2" id="KW-0680">Restriction system</keyword>
<protein>
    <recommendedName>
        <fullName evidence="4">Type I restriction modification DNA specificity domain-containing protein</fullName>
    </recommendedName>
</protein>
<dbReference type="SUPFAM" id="SSF116734">
    <property type="entry name" value="DNA methylase specificity domain"/>
    <property type="match status" value="2"/>
</dbReference>
<organism evidence="5 6">
    <name type="scientific">Methylorubrum aminovorans</name>
    <dbReference type="NCBI Taxonomy" id="269069"/>
    <lineage>
        <taxon>Bacteria</taxon>
        <taxon>Pseudomonadati</taxon>
        <taxon>Pseudomonadota</taxon>
        <taxon>Alphaproteobacteria</taxon>
        <taxon>Hyphomicrobiales</taxon>
        <taxon>Methylobacteriaceae</taxon>
        <taxon>Methylorubrum</taxon>
    </lineage>
</organism>
<dbReference type="Pfam" id="PF01420">
    <property type="entry name" value="Methylase_S"/>
    <property type="match status" value="2"/>
</dbReference>
<dbReference type="EMBL" id="BPRC01000002">
    <property type="protein sequence ID" value="GJE63854.1"/>
    <property type="molecule type" value="Genomic_DNA"/>
</dbReference>
<dbReference type="InterPro" id="IPR000055">
    <property type="entry name" value="Restrct_endonuc_typeI_TRD"/>
</dbReference>
<dbReference type="InterPro" id="IPR052021">
    <property type="entry name" value="Type-I_RS_S_subunit"/>
</dbReference>